<dbReference type="RefSeq" id="XP_041216959.1">
    <property type="nucleotide sequence ID" value="XM_041373767.1"/>
</dbReference>
<comment type="caution">
    <text evidence="1">The sequence shown here is derived from an EMBL/GenBank/DDBJ whole genome shotgun (WGS) entry which is preliminary data.</text>
</comment>
<protein>
    <submittedName>
        <fullName evidence="1">Uncharacterized protein</fullName>
    </submittedName>
</protein>
<sequence>RQDVYAYEYEDGPGPDPRDPTFDLQNGFKSPWDSSIIDSLLEELQKRVGEESWPIRRSEAYFREILQHRYKRLRTIWTAAQAKVTAKGALETPAEVEERLIAKKDETLKSTRQTTRRKNQTTDENREDLPAWQWLQLLVKTLGDGGMSSEESDVENQIETVLRVKNMVWRRAMERELDIIDHQRLMDADIF</sequence>
<evidence type="ECO:0000313" key="2">
    <source>
        <dbReference type="Proteomes" id="UP001195769"/>
    </source>
</evidence>
<name>A0AAD4DP86_9AGAM</name>
<dbReference type="AlphaFoldDB" id="A0AAD4DP86"/>
<organism evidence="1 2">
    <name type="scientific">Suillus fuscotomentosus</name>
    <dbReference type="NCBI Taxonomy" id="1912939"/>
    <lineage>
        <taxon>Eukaryota</taxon>
        <taxon>Fungi</taxon>
        <taxon>Dikarya</taxon>
        <taxon>Basidiomycota</taxon>
        <taxon>Agaricomycotina</taxon>
        <taxon>Agaricomycetes</taxon>
        <taxon>Agaricomycetidae</taxon>
        <taxon>Boletales</taxon>
        <taxon>Suillineae</taxon>
        <taxon>Suillaceae</taxon>
        <taxon>Suillus</taxon>
    </lineage>
</organism>
<proteinExistence type="predicted"/>
<dbReference type="Proteomes" id="UP001195769">
    <property type="component" value="Unassembled WGS sequence"/>
</dbReference>
<gene>
    <name evidence="1" type="ORF">F5891DRAFT_920096</name>
</gene>
<reference evidence="1" key="1">
    <citation type="journal article" date="2020" name="New Phytol.">
        <title>Comparative genomics reveals dynamic genome evolution in host specialist ectomycorrhizal fungi.</title>
        <authorList>
            <person name="Lofgren L.A."/>
            <person name="Nguyen N.H."/>
            <person name="Vilgalys R."/>
            <person name="Ruytinx J."/>
            <person name="Liao H.L."/>
            <person name="Branco S."/>
            <person name="Kuo A."/>
            <person name="LaButti K."/>
            <person name="Lipzen A."/>
            <person name="Andreopoulos W."/>
            <person name="Pangilinan J."/>
            <person name="Riley R."/>
            <person name="Hundley H."/>
            <person name="Na H."/>
            <person name="Barry K."/>
            <person name="Grigoriev I.V."/>
            <person name="Stajich J.E."/>
            <person name="Kennedy P.G."/>
        </authorList>
    </citation>
    <scope>NUCLEOTIDE SEQUENCE</scope>
    <source>
        <strain evidence="1">FC203</strain>
    </source>
</reference>
<dbReference type="GeneID" id="64668065"/>
<accession>A0AAD4DP86</accession>
<feature type="non-terminal residue" evidence="1">
    <location>
        <position position="191"/>
    </location>
</feature>
<dbReference type="EMBL" id="JABBWK010000195">
    <property type="protein sequence ID" value="KAG1887555.1"/>
    <property type="molecule type" value="Genomic_DNA"/>
</dbReference>
<feature type="non-terminal residue" evidence="1">
    <location>
        <position position="1"/>
    </location>
</feature>
<evidence type="ECO:0000313" key="1">
    <source>
        <dbReference type="EMBL" id="KAG1887555.1"/>
    </source>
</evidence>
<keyword evidence="2" id="KW-1185">Reference proteome</keyword>